<dbReference type="PANTHER" id="PTHR10857">
    <property type="entry name" value="COPINE"/>
    <property type="match status" value="1"/>
</dbReference>
<dbReference type="InterPro" id="IPR037768">
    <property type="entry name" value="C2B_Copine"/>
</dbReference>
<dbReference type="InterPro" id="IPR002035">
    <property type="entry name" value="VWF_A"/>
</dbReference>
<dbReference type="InterPro" id="IPR036465">
    <property type="entry name" value="vWFA_dom_sf"/>
</dbReference>
<dbReference type="InterPro" id="IPR010734">
    <property type="entry name" value="Copine_C"/>
</dbReference>
<reference evidence="6" key="1">
    <citation type="journal article" date="2020" name="Fungal Divers.">
        <title>Resolving the Mortierellaceae phylogeny through synthesis of multi-gene phylogenetics and phylogenomics.</title>
        <authorList>
            <person name="Vandepol N."/>
            <person name="Liber J."/>
            <person name="Desiro A."/>
            <person name="Na H."/>
            <person name="Kennedy M."/>
            <person name="Barry K."/>
            <person name="Grigoriev I.V."/>
            <person name="Miller A.N."/>
            <person name="O'Donnell K."/>
            <person name="Stajich J.E."/>
            <person name="Bonito G."/>
        </authorList>
    </citation>
    <scope>NUCLEOTIDE SEQUENCE</scope>
    <source>
        <strain evidence="6">MES-2147</strain>
    </source>
</reference>
<gene>
    <name evidence="6" type="primary">CPNE8</name>
    <name evidence="6" type="ORF">BGZ65_012454</name>
</gene>
<dbReference type="SMART" id="SM00239">
    <property type="entry name" value="C2"/>
    <property type="match status" value="2"/>
</dbReference>
<keyword evidence="7" id="KW-1185">Reference proteome</keyword>
<dbReference type="AlphaFoldDB" id="A0A9P6IMC2"/>
<sequence length="759" mass="82673">MAYNPNMVGHMPPSPSSKVELKVRCKKLPDRDTFSKSDPQVFLFLFNNHTGTWSSKPHATTERIKNSLSPDFIKGLELDYHFETIQRLKFVVFDIDDKHSNSWSDQDYLAEAETDLGSIIGSRGRQLAIDLRHPKFVGQDRGKLIIRAEEMSSSKRVVNFKIRALDLTKKGLFKSRPSAYIVIQRGNDSGTFSPVYRSKHIDSEDDPIWKEFPIKETVLCNGDLNRPLKIEVMNKKDIGAHTLIGSTAIFTVAELSRRSFPHRMPIPPMTGTSALIIQSFSVEEPPSFMDFIAGGGNIGLCVAIDFTQSNGIPSDPTSLHHKSPTGENEYTRAIRSVGNILQCYDTDKKFPVYGFGGRINGQVSHAFPLNGNPSNPEVQGVDGILAAYWHAHSFVELYGPTNFANIIGESTSIARHSEPYSYTVLLILTDGAISDMDATVRAIKDASNHALSIVIVGIGNASFTNMDVLDGDDDGGIHQRKKSRDIVQFVAARDYPTHMEYGLSEALLNEIPEQFLQYMKLHNIKPKPPARVDTAFSVAGPVMHVAPPVPVVPIAPMAMPLSGPITGSPYNPPVAGSYPPAAGAYPPPVGLYFPPSLSGPQPVPSAGHQVAPATPHYAHPAAPPPPTGSSGLPTASSHYPGAQPQHYAGASAPWPVTSYPGYHQPYGTSPPVQQVPYSGGYPSYPAQYPPQYAPQHSQYAPQSSSVQGVAYGTHHYPESSSHQQQKKEVQCTGNQSTQAQTSQEPPRRPGAPQSFDASE</sequence>
<feature type="region of interest" description="Disordered" evidence="3">
    <location>
        <begin position="600"/>
        <end position="646"/>
    </location>
</feature>
<dbReference type="InterPro" id="IPR035892">
    <property type="entry name" value="C2_domain_sf"/>
</dbReference>
<dbReference type="SMART" id="SM00327">
    <property type="entry name" value="VWA"/>
    <property type="match status" value="1"/>
</dbReference>
<dbReference type="PANTHER" id="PTHR10857:SF106">
    <property type="entry name" value="C2 DOMAIN-CONTAINING PROTEIN"/>
    <property type="match status" value="1"/>
</dbReference>
<evidence type="ECO:0000259" key="5">
    <source>
        <dbReference type="PROSITE" id="PS50234"/>
    </source>
</evidence>
<feature type="compositionally biased region" description="Polar residues" evidence="3">
    <location>
        <begin position="731"/>
        <end position="744"/>
    </location>
</feature>
<feature type="compositionally biased region" description="Low complexity" evidence="3">
    <location>
        <begin position="611"/>
        <end position="620"/>
    </location>
</feature>
<dbReference type="PROSITE" id="PS50234">
    <property type="entry name" value="VWFA"/>
    <property type="match status" value="1"/>
</dbReference>
<comment type="similarity">
    <text evidence="1">Belongs to the copine family.</text>
</comment>
<feature type="region of interest" description="Disordered" evidence="3">
    <location>
        <begin position="665"/>
        <end position="759"/>
    </location>
</feature>
<dbReference type="GO" id="GO:0005544">
    <property type="term" value="F:calcium-dependent phospholipid binding"/>
    <property type="evidence" value="ECO:0007669"/>
    <property type="project" value="InterPro"/>
</dbReference>
<dbReference type="Gene3D" id="2.60.40.150">
    <property type="entry name" value="C2 domain"/>
    <property type="match status" value="2"/>
</dbReference>
<feature type="domain" description="C2" evidence="4">
    <location>
        <begin position="1"/>
        <end position="129"/>
    </location>
</feature>
<name>A0A9P6IMC2_9FUNG</name>
<evidence type="ECO:0000256" key="2">
    <source>
        <dbReference type="ARBA" id="ARBA00022737"/>
    </source>
</evidence>
<feature type="domain" description="C2" evidence="4">
    <location>
        <begin position="140"/>
        <end position="265"/>
    </location>
</feature>
<feature type="compositionally biased region" description="Low complexity" evidence="3">
    <location>
        <begin position="628"/>
        <end position="637"/>
    </location>
</feature>
<accession>A0A9P6IMC2</accession>
<dbReference type="SUPFAM" id="SSF53300">
    <property type="entry name" value="vWA-like"/>
    <property type="match status" value="1"/>
</dbReference>
<evidence type="ECO:0000313" key="6">
    <source>
        <dbReference type="EMBL" id="KAF9938664.1"/>
    </source>
</evidence>
<feature type="domain" description="VWFA" evidence="5">
    <location>
        <begin position="299"/>
        <end position="511"/>
    </location>
</feature>
<dbReference type="Pfam" id="PF07002">
    <property type="entry name" value="Copine"/>
    <property type="match status" value="1"/>
</dbReference>
<dbReference type="SUPFAM" id="SSF49562">
    <property type="entry name" value="C2 domain (Calcium/lipid-binding domain, CaLB)"/>
    <property type="match status" value="2"/>
</dbReference>
<dbReference type="Pfam" id="PF00168">
    <property type="entry name" value="C2"/>
    <property type="match status" value="2"/>
</dbReference>
<dbReference type="CDD" id="cd04047">
    <property type="entry name" value="C2B_Copine"/>
    <property type="match status" value="1"/>
</dbReference>
<evidence type="ECO:0000313" key="7">
    <source>
        <dbReference type="Proteomes" id="UP000749646"/>
    </source>
</evidence>
<dbReference type="OrthoDB" id="5855668at2759"/>
<protein>
    <submittedName>
        <fullName evidence="6">Copine-8</fullName>
    </submittedName>
</protein>
<feature type="compositionally biased region" description="Low complexity" evidence="3">
    <location>
        <begin position="693"/>
        <end position="702"/>
    </location>
</feature>
<dbReference type="InterPro" id="IPR045052">
    <property type="entry name" value="Copine"/>
</dbReference>
<feature type="compositionally biased region" description="Low complexity" evidence="3">
    <location>
        <begin position="676"/>
        <end position="686"/>
    </location>
</feature>
<evidence type="ECO:0000259" key="4">
    <source>
        <dbReference type="PROSITE" id="PS50004"/>
    </source>
</evidence>
<dbReference type="PROSITE" id="PS50004">
    <property type="entry name" value="C2"/>
    <property type="match status" value="2"/>
</dbReference>
<comment type="caution">
    <text evidence="6">The sequence shown here is derived from an EMBL/GenBank/DDBJ whole genome shotgun (WGS) entry which is preliminary data.</text>
</comment>
<dbReference type="Proteomes" id="UP000749646">
    <property type="component" value="Unassembled WGS sequence"/>
</dbReference>
<proteinExistence type="inferred from homology"/>
<organism evidence="6 7">
    <name type="scientific">Modicella reniformis</name>
    <dbReference type="NCBI Taxonomy" id="1440133"/>
    <lineage>
        <taxon>Eukaryota</taxon>
        <taxon>Fungi</taxon>
        <taxon>Fungi incertae sedis</taxon>
        <taxon>Mucoromycota</taxon>
        <taxon>Mortierellomycotina</taxon>
        <taxon>Mortierellomycetes</taxon>
        <taxon>Mortierellales</taxon>
        <taxon>Mortierellaceae</taxon>
        <taxon>Modicella</taxon>
    </lineage>
</organism>
<dbReference type="EMBL" id="JAAAHW010009586">
    <property type="protein sequence ID" value="KAF9938664.1"/>
    <property type="molecule type" value="Genomic_DNA"/>
</dbReference>
<evidence type="ECO:0000256" key="1">
    <source>
        <dbReference type="ARBA" id="ARBA00009048"/>
    </source>
</evidence>
<dbReference type="GO" id="GO:0071277">
    <property type="term" value="P:cellular response to calcium ion"/>
    <property type="evidence" value="ECO:0007669"/>
    <property type="project" value="TreeGrafter"/>
</dbReference>
<evidence type="ECO:0000256" key="3">
    <source>
        <dbReference type="SAM" id="MobiDB-lite"/>
    </source>
</evidence>
<dbReference type="GO" id="GO:0005886">
    <property type="term" value="C:plasma membrane"/>
    <property type="evidence" value="ECO:0007669"/>
    <property type="project" value="TreeGrafter"/>
</dbReference>
<keyword evidence="2" id="KW-0677">Repeat</keyword>
<dbReference type="InterPro" id="IPR000008">
    <property type="entry name" value="C2_dom"/>
</dbReference>
<dbReference type="CDD" id="cd04048">
    <property type="entry name" value="C2A_Copine"/>
    <property type="match status" value="1"/>
</dbReference>